<accession>A0A226DKP9</accession>
<evidence type="ECO:0000256" key="5">
    <source>
        <dbReference type="ARBA" id="ARBA00048548"/>
    </source>
</evidence>
<gene>
    <name evidence="8" type="ORF">Fcan01_19606</name>
</gene>
<dbReference type="PANTHER" id="PTHR23408:SF3">
    <property type="entry name" value="METHYLMALONIC ACIDURIA TYPE A PROTEIN, MITOCHONDRIAL"/>
    <property type="match status" value="1"/>
</dbReference>
<dbReference type="NCBIfam" id="TIGR00750">
    <property type="entry name" value="lao"/>
    <property type="match status" value="1"/>
</dbReference>
<organism evidence="8 9">
    <name type="scientific">Folsomia candida</name>
    <name type="common">Springtail</name>
    <dbReference type="NCBI Taxonomy" id="158441"/>
    <lineage>
        <taxon>Eukaryota</taxon>
        <taxon>Metazoa</taxon>
        <taxon>Ecdysozoa</taxon>
        <taxon>Arthropoda</taxon>
        <taxon>Hexapoda</taxon>
        <taxon>Collembola</taxon>
        <taxon>Entomobryomorpha</taxon>
        <taxon>Isotomoidea</taxon>
        <taxon>Isotomidae</taxon>
        <taxon>Proisotominae</taxon>
        <taxon>Folsomia</taxon>
    </lineage>
</organism>
<dbReference type="Gene3D" id="1.10.287.130">
    <property type="match status" value="1"/>
</dbReference>
<dbReference type="Pfam" id="PF03308">
    <property type="entry name" value="MeaB"/>
    <property type="match status" value="1"/>
</dbReference>
<dbReference type="Gene3D" id="1.20.5.170">
    <property type="match status" value="1"/>
</dbReference>
<reference evidence="8 9" key="1">
    <citation type="submission" date="2015-12" db="EMBL/GenBank/DDBJ databases">
        <title>The genome of Folsomia candida.</title>
        <authorList>
            <person name="Faddeeva A."/>
            <person name="Derks M.F."/>
            <person name="Anvar Y."/>
            <person name="Smit S."/>
            <person name="Van Straalen N."/>
            <person name="Roelofs D."/>
        </authorList>
    </citation>
    <scope>NUCLEOTIDE SEQUENCE [LARGE SCALE GENOMIC DNA]</scope>
    <source>
        <strain evidence="8 9">VU population</strain>
        <tissue evidence="8">Whole body</tissue>
    </source>
</reference>
<keyword evidence="9" id="KW-1185">Reference proteome</keyword>
<dbReference type="OMA" id="QARYWFG"/>
<dbReference type="Gene3D" id="3.40.50.300">
    <property type="entry name" value="P-loop containing nucleotide triphosphate hydrolases"/>
    <property type="match status" value="1"/>
</dbReference>
<evidence type="ECO:0000256" key="2">
    <source>
        <dbReference type="ARBA" id="ARBA00022741"/>
    </source>
</evidence>
<dbReference type="PANTHER" id="PTHR23408">
    <property type="entry name" value="METHYLMALONYL-COA MUTASE"/>
    <property type="match status" value="1"/>
</dbReference>
<dbReference type="AlphaFoldDB" id="A0A226DKP9"/>
<dbReference type="GO" id="GO:0005737">
    <property type="term" value="C:cytoplasm"/>
    <property type="evidence" value="ECO:0007669"/>
    <property type="project" value="TreeGrafter"/>
</dbReference>
<dbReference type="OrthoDB" id="1476984at2759"/>
<dbReference type="SUPFAM" id="SSF52540">
    <property type="entry name" value="P-loop containing nucleoside triphosphate hydrolases"/>
    <property type="match status" value="1"/>
</dbReference>
<dbReference type="GO" id="GO:0005525">
    <property type="term" value="F:GTP binding"/>
    <property type="evidence" value="ECO:0007669"/>
    <property type="project" value="UniProtKB-KW"/>
</dbReference>
<sequence length="395" mass="43510">MRAAHVVVNFWRLRSPLANNKLHCQVGQGRLITNCAKCYCSQKFMRREDVKGQNEGRLKRLLGRVQGGDRGSLAEAITLVETTHAGKKLMAKEMLEAILIENSKKGETKSLRIGLSGPPGAGKSTFIEIFGKSLTKMGKKVAVLAVDPSSATTGGSLLGDKTRMPELTRDMNAYIRPSPARGHLGGVTRSTNEVILVCEYAGYDVIIVETVGVGQSEYAVSNMVDIFVVLIPPGGGDELQGVKRGIVERADILLVTKCDGDLKNAAHRTQYEYQSSLKFMRPSNPNWKTKVLGVSAKTSEGFDEFWQEILNYQKATEETFASKRAHQRVIWTWTHVQDGLQQFIMEDLDLKSKTDQLIHQVEGGLVNPGTAADKIISFFTSHLVNNSNSNSDKIN</sequence>
<name>A0A226DKP9_FOLCA</name>
<proteinExistence type="inferred from homology"/>
<dbReference type="EMBL" id="LNIX01000017">
    <property type="protein sequence ID" value="OXA45803.1"/>
    <property type="molecule type" value="Genomic_DNA"/>
</dbReference>
<evidence type="ECO:0000256" key="6">
    <source>
        <dbReference type="ARBA" id="ARBA00056794"/>
    </source>
</evidence>
<evidence type="ECO:0000256" key="1">
    <source>
        <dbReference type="ARBA" id="ARBA00009625"/>
    </source>
</evidence>
<protein>
    <submittedName>
        <fullName evidence="8">Methylmalonic aciduria type A protein, mitochondrial</fullName>
    </submittedName>
</protein>
<dbReference type="GO" id="GO:0003924">
    <property type="term" value="F:GTPase activity"/>
    <property type="evidence" value="ECO:0007669"/>
    <property type="project" value="InterPro"/>
</dbReference>
<dbReference type="Proteomes" id="UP000198287">
    <property type="component" value="Unassembled WGS sequence"/>
</dbReference>
<keyword evidence="2" id="KW-0547">Nucleotide-binding</keyword>
<evidence type="ECO:0000313" key="8">
    <source>
        <dbReference type="EMBL" id="OXA45803.1"/>
    </source>
</evidence>
<evidence type="ECO:0000256" key="7">
    <source>
        <dbReference type="ARBA" id="ARBA00062796"/>
    </source>
</evidence>
<dbReference type="STRING" id="158441.A0A226DKP9"/>
<evidence type="ECO:0000313" key="9">
    <source>
        <dbReference type="Proteomes" id="UP000198287"/>
    </source>
</evidence>
<evidence type="ECO:0000256" key="4">
    <source>
        <dbReference type="ARBA" id="ARBA00023134"/>
    </source>
</evidence>
<dbReference type="InterPro" id="IPR027417">
    <property type="entry name" value="P-loop_NTPase"/>
</dbReference>
<dbReference type="FunFam" id="3.40.50.300:FF:000647">
    <property type="entry name" value="Methylmalonic aciduria type A homolog, mitochondrial"/>
    <property type="match status" value="1"/>
</dbReference>
<comment type="caution">
    <text evidence="8">The sequence shown here is derived from an EMBL/GenBank/DDBJ whole genome shotgun (WGS) entry which is preliminary data.</text>
</comment>
<dbReference type="InterPro" id="IPR005129">
    <property type="entry name" value="GTPase_ArgK"/>
</dbReference>
<keyword evidence="3" id="KW-0378">Hydrolase</keyword>
<comment type="similarity">
    <text evidence="1">Belongs to the SIMIBI class G3E GTPase family. ArgK/MeaB subfamily.</text>
</comment>
<evidence type="ECO:0000256" key="3">
    <source>
        <dbReference type="ARBA" id="ARBA00022801"/>
    </source>
</evidence>
<dbReference type="CDD" id="cd03114">
    <property type="entry name" value="MMAA-like"/>
    <property type="match status" value="1"/>
</dbReference>
<comment type="catalytic activity">
    <reaction evidence="5">
        <text>GTP + H2O = GDP + phosphate + H(+)</text>
        <dbReference type="Rhea" id="RHEA:19669"/>
        <dbReference type="ChEBI" id="CHEBI:15377"/>
        <dbReference type="ChEBI" id="CHEBI:15378"/>
        <dbReference type="ChEBI" id="CHEBI:37565"/>
        <dbReference type="ChEBI" id="CHEBI:43474"/>
        <dbReference type="ChEBI" id="CHEBI:58189"/>
    </reaction>
</comment>
<comment type="subunit">
    <text evidence="7">Homodimer. Interacts with MMUT (the apoenzyme form); the interaction is GTP dependent.</text>
</comment>
<comment type="function">
    <text evidence="6">GTPase, binds and hydrolyzes GTP. Involved in intracellular vitamin B12 metabolism, mediates the transport of cobalamin (Cbl) into mitochondria for the final steps of adenosylcobalamin (AdoCbl) synthesis. Functions as a G-protein chaperone that assists AdoCbl cofactor delivery from MMAB to the methylmalonyl-CoA mutase (MMUT). Plays a dual role as both a protectase and a reactivase for MMUT. Protects MMUT from progressive inactivation by oxidation by decreasing the rate of the formation of the oxidized inactive cofactor hydroxocobalamin (OH2Cbl). Additionally acts a reactivase by promoting the replacement of OH2Cbl by the active cofactor AdoCbl, restoring the activity of MMUT in the presence and hydrolysis of GTP.</text>
</comment>
<keyword evidence="4" id="KW-0342">GTP-binding</keyword>
<dbReference type="NCBIfam" id="NF006958">
    <property type="entry name" value="PRK09435.1"/>
    <property type="match status" value="1"/>
</dbReference>